<evidence type="ECO:0000256" key="1">
    <source>
        <dbReference type="ARBA" id="ARBA00004127"/>
    </source>
</evidence>
<feature type="transmembrane region" description="Helical" evidence="6">
    <location>
        <begin position="162"/>
        <end position="186"/>
    </location>
</feature>
<reference evidence="8" key="1">
    <citation type="journal article" date="2020" name="Stud. Mycol.">
        <title>101 Dothideomycetes genomes: a test case for predicting lifestyles and emergence of pathogens.</title>
        <authorList>
            <person name="Haridas S."/>
            <person name="Albert R."/>
            <person name="Binder M."/>
            <person name="Bloem J."/>
            <person name="Labutti K."/>
            <person name="Salamov A."/>
            <person name="Andreopoulos B."/>
            <person name="Baker S."/>
            <person name="Barry K."/>
            <person name="Bills G."/>
            <person name="Bluhm B."/>
            <person name="Cannon C."/>
            <person name="Castanera R."/>
            <person name="Culley D."/>
            <person name="Daum C."/>
            <person name="Ezra D."/>
            <person name="Gonzalez J."/>
            <person name="Henrissat B."/>
            <person name="Kuo A."/>
            <person name="Liang C."/>
            <person name="Lipzen A."/>
            <person name="Lutzoni F."/>
            <person name="Magnuson J."/>
            <person name="Mondo S."/>
            <person name="Nolan M."/>
            <person name="Ohm R."/>
            <person name="Pangilinan J."/>
            <person name="Park H.-J."/>
            <person name="Ramirez L."/>
            <person name="Alfaro M."/>
            <person name="Sun H."/>
            <person name="Tritt A."/>
            <person name="Yoshinaga Y."/>
            <person name="Zwiers L.-H."/>
            <person name="Turgeon B."/>
            <person name="Goodwin S."/>
            <person name="Spatafora J."/>
            <person name="Crous P."/>
            <person name="Grigoriev I."/>
        </authorList>
    </citation>
    <scope>NUCLEOTIDE SEQUENCE</scope>
    <source>
        <strain evidence="8">CBS 101060</strain>
    </source>
</reference>
<feature type="transmembrane region" description="Helical" evidence="6">
    <location>
        <begin position="98"/>
        <end position="119"/>
    </location>
</feature>
<evidence type="ECO:0000256" key="6">
    <source>
        <dbReference type="SAM" id="Phobius"/>
    </source>
</evidence>
<dbReference type="PANTHER" id="PTHR21324:SF2">
    <property type="entry name" value="EG:22E5.9 PROTEIN"/>
    <property type="match status" value="1"/>
</dbReference>
<keyword evidence="4 6" id="KW-0472">Membrane</keyword>
<evidence type="ECO:0000313" key="9">
    <source>
        <dbReference type="Proteomes" id="UP000799429"/>
    </source>
</evidence>
<evidence type="ECO:0000256" key="3">
    <source>
        <dbReference type="ARBA" id="ARBA00022989"/>
    </source>
</evidence>
<dbReference type="Proteomes" id="UP000799429">
    <property type="component" value="Unassembled WGS sequence"/>
</dbReference>
<organism evidence="8 9">
    <name type="scientific">Patellaria atrata CBS 101060</name>
    <dbReference type="NCBI Taxonomy" id="1346257"/>
    <lineage>
        <taxon>Eukaryota</taxon>
        <taxon>Fungi</taxon>
        <taxon>Dikarya</taxon>
        <taxon>Ascomycota</taxon>
        <taxon>Pezizomycotina</taxon>
        <taxon>Dothideomycetes</taxon>
        <taxon>Dothideomycetes incertae sedis</taxon>
        <taxon>Patellariales</taxon>
        <taxon>Patellariaceae</taxon>
        <taxon>Patellaria</taxon>
    </lineage>
</organism>
<name>A0A9P4VUR8_9PEZI</name>
<feature type="transmembrane region" description="Helical" evidence="6">
    <location>
        <begin position="131"/>
        <end position="150"/>
    </location>
</feature>
<evidence type="ECO:0000256" key="4">
    <source>
        <dbReference type="ARBA" id="ARBA00023136"/>
    </source>
</evidence>
<evidence type="ECO:0000259" key="7">
    <source>
        <dbReference type="Pfam" id="PF10277"/>
    </source>
</evidence>
<keyword evidence="3 6" id="KW-1133">Transmembrane helix</keyword>
<dbReference type="GO" id="GO:0012505">
    <property type="term" value="C:endomembrane system"/>
    <property type="evidence" value="ECO:0007669"/>
    <property type="project" value="UniProtKB-SubCell"/>
</dbReference>
<feature type="transmembrane region" description="Helical" evidence="6">
    <location>
        <begin position="59"/>
        <end position="77"/>
    </location>
</feature>
<sequence>MWGFSYWVFPLFAACVWLAMLLAMLLTWLIDGSPHYLSMDAKQQIAYISDIGADKLKPLFIAMGAVTVVTLDLSFIFERWLRHRGRLHPTTSNLQNALSILSILAAIAGAAGLILLTVFDSLRHGRMHNAFLGIFIGGYILSAVFTCAEYQRLGFHYREHRLLRASFWIKLAFILVEVALAIAFGVCQRQDKYNEAAVLEWIIALIFTFYILSFFIDFVPALRTKHHQSRATTVEMGMRDGAPAEFADGNGYHANGHTNGHTNGQAHGHANGAKRGRFFGGTSRNF</sequence>
<dbReference type="EMBL" id="MU006089">
    <property type="protein sequence ID" value="KAF2842760.1"/>
    <property type="molecule type" value="Genomic_DNA"/>
</dbReference>
<dbReference type="InterPro" id="IPR050911">
    <property type="entry name" value="DRAM/TMEM150_Autophagy_Mod"/>
</dbReference>
<evidence type="ECO:0000256" key="2">
    <source>
        <dbReference type="ARBA" id="ARBA00022692"/>
    </source>
</evidence>
<gene>
    <name evidence="8" type="ORF">M501DRAFT_22606</name>
</gene>
<feature type="domain" description="CWH43-like N-terminal" evidence="7">
    <location>
        <begin position="6"/>
        <end position="219"/>
    </location>
</feature>
<keyword evidence="9" id="KW-1185">Reference proteome</keyword>
<feature type="compositionally biased region" description="Polar residues" evidence="5">
    <location>
        <begin position="256"/>
        <end position="265"/>
    </location>
</feature>
<feature type="transmembrane region" description="Helical" evidence="6">
    <location>
        <begin position="7"/>
        <end position="30"/>
    </location>
</feature>
<evidence type="ECO:0000313" key="8">
    <source>
        <dbReference type="EMBL" id="KAF2842760.1"/>
    </source>
</evidence>
<comment type="subcellular location">
    <subcellularLocation>
        <location evidence="1">Endomembrane system</location>
        <topology evidence="1">Multi-pass membrane protein</topology>
    </subcellularLocation>
</comment>
<dbReference type="AlphaFoldDB" id="A0A9P4VUR8"/>
<dbReference type="Pfam" id="PF10277">
    <property type="entry name" value="Frag1"/>
    <property type="match status" value="1"/>
</dbReference>
<dbReference type="OrthoDB" id="10032492at2759"/>
<feature type="region of interest" description="Disordered" evidence="5">
    <location>
        <begin position="252"/>
        <end position="286"/>
    </location>
</feature>
<keyword evidence="2 6" id="KW-0812">Transmembrane</keyword>
<comment type="caution">
    <text evidence="8">The sequence shown here is derived from an EMBL/GenBank/DDBJ whole genome shotgun (WGS) entry which is preliminary data.</text>
</comment>
<proteinExistence type="predicted"/>
<evidence type="ECO:0000256" key="5">
    <source>
        <dbReference type="SAM" id="MobiDB-lite"/>
    </source>
</evidence>
<dbReference type="InterPro" id="IPR019402">
    <property type="entry name" value="CWH43_N"/>
</dbReference>
<feature type="transmembrane region" description="Helical" evidence="6">
    <location>
        <begin position="198"/>
        <end position="220"/>
    </location>
</feature>
<protein>
    <recommendedName>
        <fullName evidence="7">CWH43-like N-terminal domain-containing protein</fullName>
    </recommendedName>
</protein>
<accession>A0A9P4VUR8</accession>
<dbReference type="GO" id="GO:0005886">
    <property type="term" value="C:plasma membrane"/>
    <property type="evidence" value="ECO:0007669"/>
    <property type="project" value="TreeGrafter"/>
</dbReference>
<dbReference type="PANTHER" id="PTHR21324">
    <property type="entry name" value="FASTING-INDUCIBLE INTEGRAL MEMBRANE PROTEIN TM6P1-RELATED"/>
    <property type="match status" value="1"/>
</dbReference>